<feature type="compositionally biased region" description="Pro residues" evidence="1">
    <location>
        <begin position="325"/>
        <end position="336"/>
    </location>
</feature>
<feature type="transmembrane region" description="Helical" evidence="2">
    <location>
        <begin position="64"/>
        <end position="82"/>
    </location>
</feature>
<keyword evidence="2" id="KW-0472">Membrane</keyword>
<feature type="region of interest" description="Disordered" evidence="1">
    <location>
        <begin position="182"/>
        <end position="410"/>
    </location>
</feature>
<evidence type="ECO:0000313" key="3">
    <source>
        <dbReference type="EMBL" id="KAA8522194.1"/>
    </source>
</evidence>
<feature type="compositionally biased region" description="Basic and acidic residues" evidence="1">
    <location>
        <begin position="270"/>
        <end position="279"/>
    </location>
</feature>
<name>A0A5J4ZWC8_9ASTE</name>
<keyword evidence="2" id="KW-1133">Transmembrane helix</keyword>
<evidence type="ECO:0000256" key="1">
    <source>
        <dbReference type="SAM" id="MobiDB-lite"/>
    </source>
</evidence>
<keyword evidence="2" id="KW-0812">Transmembrane</keyword>
<dbReference type="EMBL" id="CM018048">
    <property type="protein sequence ID" value="KAA8522194.1"/>
    <property type="molecule type" value="Genomic_DNA"/>
</dbReference>
<gene>
    <name evidence="3" type="ORF">F0562_012867</name>
</gene>
<organism evidence="3 4">
    <name type="scientific">Nyssa sinensis</name>
    <dbReference type="NCBI Taxonomy" id="561372"/>
    <lineage>
        <taxon>Eukaryota</taxon>
        <taxon>Viridiplantae</taxon>
        <taxon>Streptophyta</taxon>
        <taxon>Embryophyta</taxon>
        <taxon>Tracheophyta</taxon>
        <taxon>Spermatophyta</taxon>
        <taxon>Magnoliopsida</taxon>
        <taxon>eudicotyledons</taxon>
        <taxon>Gunneridae</taxon>
        <taxon>Pentapetalae</taxon>
        <taxon>asterids</taxon>
        <taxon>Cornales</taxon>
        <taxon>Nyssaceae</taxon>
        <taxon>Nyssa</taxon>
    </lineage>
</organism>
<evidence type="ECO:0000313" key="4">
    <source>
        <dbReference type="Proteomes" id="UP000325577"/>
    </source>
</evidence>
<keyword evidence="4" id="KW-1185">Reference proteome</keyword>
<protein>
    <recommendedName>
        <fullName evidence="5">DUF4408 domain-containing protein</fullName>
    </recommendedName>
</protein>
<accession>A0A5J4ZWC8</accession>
<dbReference type="PANTHER" id="PTHR34059">
    <property type="entry name" value="EXPRESSED PROTEIN"/>
    <property type="match status" value="1"/>
</dbReference>
<evidence type="ECO:0008006" key="5">
    <source>
        <dbReference type="Google" id="ProtNLM"/>
    </source>
</evidence>
<dbReference type="InterPro" id="IPR008480">
    <property type="entry name" value="DUF761_pln"/>
</dbReference>
<dbReference type="Proteomes" id="UP000325577">
    <property type="component" value="Linkage Group LG5"/>
</dbReference>
<proteinExistence type="predicted"/>
<dbReference type="OrthoDB" id="1080706at2759"/>
<dbReference type="AlphaFoldDB" id="A0A5J4ZWC8"/>
<feature type="transmembrane region" description="Helical" evidence="2">
    <location>
        <begin position="31"/>
        <end position="52"/>
    </location>
</feature>
<feature type="compositionally biased region" description="Low complexity" evidence="1">
    <location>
        <begin position="280"/>
        <end position="311"/>
    </location>
</feature>
<feature type="compositionally biased region" description="Low complexity" evidence="1">
    <location>
        <begin position="191"/>
        <end position="216"/>
    </location>
</feature>
<evidence type="ECO:0000256" key="2">
    <source>
        <dbReference type="SAM" id="Phobius"/>
    </source>
</evidence>
<dbReference type="Pfam" id="PF05553">
    <property type="entry name" value="DUF761"/>
    <property type="match status" value="1"/>
</dbReference>
<dbReference type="PANTHER" id="PTHR34059:SF1">
    <property type="entry name" value="EXPRESSED PROTEIN"/>
    <property type="match status" value="1"/>
</dbReference>
<sequence>MADTDSYIKPQKLGSQLPPNHANESKFFTRFLFKAFIVTIFLVLLPLFPTQAPEFINQSFHTRSWELLQLLFVGIAVSYGLFSKRNDETEKEHSSTFDNAQSYVNRFLQVSSVFDDEAEIPSGFDYNKVQTWNSQYYRGEPLVLVAQESSVLEEQRGVSFKTGEKPLLLPVRRLKSMVSESDVVDSTNEFSGKSGSLSRSSTNSGSKSFSNNSTKTRNGEFGGSDSFNLEGGEENVVLPSPIPWRSRSGRMEMKEDFDLPLPLPPSVEESGFKQRESRSSRSQTSWSSRPNSMPSSPNKQSPSPSLSPPNNFQDLVRKKNYGKSSPPPAPPPPPPFVHKSVLMKSNSSVTSDEVFAQKELKRSVRSVPKNLNGSSREEASVSRRRTQSDGSSKSEEVGSKSVGDGGPDVNKKAEEFIAKFREQIRLQRIESIKKSTGQIA</sequence>
<reference evidence="3 4" key="1">
    <citation type="submission" date="2019-09" db="EMBL/GenBank/DDBJ databases">
        <title>A chromosome-level genome assembly of the Chinese tupelo Nyssa sinensis.</title>
        <authorList>
            <person name="Yang X."/>
            <person name="Kang M."/>
            <person name="Yang Y."/>
            <person name="Xiong H."/>
            <person name="Wang M."/>
            <person name="Zhang Z."/>
            <person name="Wang Z."/>
            <person name="Wu H."/>
            <person name="Ma T."/>
            <person name="Liu J."/>
            <person name="Xi Z."/>
        </authorList>
    </citation>
    <scope>NUCLEOTIDE SEQUENCE [LARGE SCALE GENOMIC DNA]</scope>
    <source>
        <strain evidence="3">J267</strain>
        <tissue evidence="3">Leaf</tissue>
    </source>
</reference>